<dbReference type="InterPro" id="IPR013783">
    <property type="entry name" value="Ig-like_fold"/>
</dbReference>
<protein>
    <submittedName>
        <fullName evidence="3">TN</fullName>
    </submittedName>
</protein>
<sequence>MTDFSICLFFALFLHKAVCLKFKGGGDFILLDDEPENLLYENTFVHEWHLCRVNTSVISPFEYDKKGYISDNCSNKNWDNKHPFLKYAWFYAGVPYTEIPTCDPLSAADSYFWNCEKNLLPNEVTPYRNCTPVCNEGYTLLHNVTARCSVNLTWTWFGDKDRQFCEKTQDFTQTPSDRFPSSTIMTTSDRFASGITSERFPNATVSKGPSNTVSTVSVSSNEIVWTVSDLDLTASHINETAFELTWEVFISPAGSHHYPNNYTLSYNILGEQTNTITFKGDLLNTTISELEPDSKYFFKLCAKGANEQDEICANTTVQTKGIIINRQFRFFKKVEAKDKTKIGKSGEKLIAQDEKEANNNNVQKRHNSCAEILWSNESSVTKNNYQICEQKADSVIIKCEKELKCEESNKIHKDFENQSNSTASELHMSI</sequence>
<dbReference type="SUPFAM" id="SSF49265">
    <property type="entry name" value="Fibronectin type III"/>
    <property type="match status" value="1"/>
</dbReference>
<evidence type="ECO:0000313" key="4">
    <source>
        <dbReference type="Proteomes" id="UP000683360"/>
    </source>
</evidence>
<evidence type="ECO:0000313" key="3">
    <source>
        <dbReference type="EMBL" id="CAG2208170.1"/>
    </source>
</evidence>
<accession>A0A8S3RFR1</accession>
<dbReference type="InterPro" id="IPR003961">
    <property type="entry name" value="FN3_dom"/>
</dbReference>
<comment type="caution">
    <text evidence="3">The sequence shown here is derived from an EMBL/GenBank/DDBJ whole genome shotgun (WGS) entry which is preliminary data.</text>
</comment>
<name>A0A8S3RFR1_MYTED</name>
<feature type="chain" id="PRO_5035912698" evidence="1">
    <location>
        <begin position="20"/>
        <end position="430"/>
    </location>
</feature>
<dbReference type="Gene3D" id="2.60.40.10">
    <property type="entry name" value="Immunoglobulins"/>
    <property type="match status" value="1"/>
</dbReference>
<dbReference type="EMBL" id="CAJPWZ010001104">
    <property type="protein sequence ID" value="CAG2208170.1"/>
    <property type="molecule type" value="Genomic_DNA"/>
</dbReference>
<feature type="domain" description="Fibronectin type-III" evidence="2">
    <location>
        <begin position="228"/>
        <end position="322"/>
    </location>
</feature>
<feature type="signal peptide" evidence="1">
    <location>
        <begin position="1"/>
        <end position="19"/>
    </location>
</feature>
<dbReference type="InterPro" id="IPR036116">
    <property type="entry name" value="FN3_sf"/>
</dbReference>
<dbReference type="OrthoDB" id="10346767at2759"/>
<dbReference type="Proteomes" id="UP000683360">
    <property type="component" value="Unassembled WGS sequence"/>
</dbReference>
<evidence type="ECO:0000256" key="1">
    <source>
        <dbReference type="SAM" id="SignalP"/>
    </source>
</evidence>
<dbReference type="PROSITE" id="PS50853">
    <property type="entry name" value="FN3"/>
    <property type="match status" value="1"/>
</dbReference>
<reference evidence="3" key="1">
    <citation type="submission" date="2021-03" db="EMBL/GenBank/DDBJ databases">
        <authorList>
            <person name="Bekaert M."/>
        </authorList>
    </citation>
    <scope>NUCLEOTIDE SEQUENCE</scope>
</reference>
<evidence type="ECO:0000259" key="2">
    <source>
        <dbReference type="PROSITE" id="PS50853"/>
    </source>
</evidence>
<gene>
    <name evidence="3" type="ORF">MEDL_22436</name>
</gene>
<keyword evidence="4" id="KW-1185">Reference proteome</keyword>
<keyword evidence="1" id="KW-0732">Signal</keyword>
<organism evidence="3 4">
    <name type="scientific">Mytilus edulis</name>
    <name type="common">Blue mussel</name>
    <dbReference type="NCBI Taxonomy" id="6550"/>
    <lineage>
        <taxon>Eukaryota</taxon>
        <taxon>Metazoa</taxon>
        <taxon>Spiralia</taxon>
        <taxon>Lophotrochozoa</taxon>
        <taxon>Mollusca</taxon>
        <taxon>Bivalvia</taxon>
        <taxon>Autobranchia</taxon>
        <taxon>Pteriomorphia</taxon>
        <taxon>Mytilida</taxon>
        <taxon>Mytiloidea</taxon>
        <taxon>Mytilidae</taxon>
        <taxon>Mytilinae</taxon>
        <taxon>Mytilus</taxon>
    </lineage>
</organism>
<proteinExistence type="predicted"/>
<dbReference type="AlphaFoldDB" id="A0A8S3RFR1"/>
<dbReference type="CDD" id="cd00063">
    <property type="entry name" value="FN3"/>
    <property type="match status" value="1"/>
</dbReference>